<name>A0A0H5R4U8_9EUKA</name>
<evidence type="ECO:0000256" key="3">
    <source>
        <dbReference type="ARBA" id="ARBA00022692"/>
    </source>
</evidence>
<dbReference type="InterPro" id="IPR007369">
    <property type="entry name" value="Peptidase_A22B_SPP"/>
</dbReference>
<keyword evidence="3 8" id="KW-0812">Transmembrane</keyword>
<accession>A0A0H5R4U8</accession>
<feature type="transmembrane region" description="Helical" evidence="8">
    <location>
        <begin position="338"/>
        <end position="356"/>
    </location>
</feature>
<dbReference type="Pfam" id="PF04258">
    <property type="entry name" value="Peptidase_A22B"/>
    <property type="match status" value="1"/>
</dbReference>
<keyword evidence="7 8" id="KW-0472">Membrane</keyword>
<evidence type="ECO:0000256" key="8">
    <source>
        <dbReference type="SAM" id="Phobius"/>
    </source>
</evidence>
<evidence type="ECO:0000256" key="5">
    <source>
        <dbReference type="ARBA" id="ARBA00022824"/>
    </source>
</evidence>
<feature type="transmembrane region" description="Helical" evidence="8">
    <location>
        <begin position="48"/>
        <end position="66"/>
    </location>
</feature>
<comment type="subcellular location">
    <subcellularLocation>
        <location evidence="1">Endoplasmic reticulum membrane</location>
        <topology evidence="1">Multi-pass membrane protein</topology>
    </subcellularLocation>
</comment>
<sequence length="379" mass="42134">MVATRSIVRTESVRRIQASECMSGVLPAYSATVALSILPYFVNVGVSAQLIPVSMLLLYIGCHLSLRNVHRPGQEDSQQLASKDAYMFPVFGSIALLTLYCAYKYLPPQYLNMIVSAYFFLAGLLALTTSLKTFISTTLSLENYKQLNKTVVQFRVPKFLAKFLCDANKKDDDLIELSKLDFPCAIVSACAAVWYLTTKHALSNNLFGIAFCIQALSLITLDSFYSGAALLLGLFFYDIFFVFATDVMVTVATKFDAPIKLFFPRGEGLRPSMLGLGDIVIPGIFLSLMLRIDHHRHCSTPHQPTFSKPYFLSGCVGYFIGIAVTLFIMFAFDHAQPALLYLVPGCLISVTICAIVRGEFRYLMTFKDEAPVRDIAHED</sequence>
<dbReference type="GO" id="GO:0033619">
    <property type="term" value="P:membrane protein proteolysis"/>
    <property type="evidence" value="ECO:0007669"/>
    <property type="project" value="TreeGrafter"/>
</dbReference>
<feature type="transmembrane region" description="Helical" evidence="8">
    <location>
        <begin position="86"/>
        <end position="106"/>
    </location>
</feature>
<evidence type="ECO:0000256" key="6">
    <source>
        <dbReference type="ARBA" id="ARBA00022989"/>
    </source>
</evidence>
<feature type="transmembrane region" description="Helical" evidence="8">
    <location>
        <begin position="112"/>
        <end position="135"/>
    </location>
</feature>
<keyword evidence="5" id="KW-0256">Endoplasmic reticulum</keyword>
<feature type="transmembrane region" description="Helical" evidence="8">
    <location>
        <begin position="228"/>
        <end position="252"/>
    </location>
</feature>
<evidence type="ECO:0000256" key="4">
    <source>
        <dbReference type="ARBA" id="ARBA00022801"/>
    </source>
</evidence>
<dbReference type="AlphaFoldDB" id="A0A0H5R4U8"/>
<comment type="similarity">
    <text evidence="2">Belongs to the peptidase A22B family.</text>
</comment>
<dbReference type="PANTHER" id="PTHR12174:SF23">
    <property type="entry name" value="MINOR HISTOCOMPATIBILITY ANTIGEN H13"/>
    <property type="match status" value="1"/>
</dbReference>
<dbReference type="EMBL" id="HACM01008736">
    <property type="protein sequence ID" value="CRZ09178.1"/>
    <property type="molecule type" value="Transcribed_RNA"/>
</dbReference>
<dbReference type="GO" id="GO:0042500">
    <property type="term" value="F:aspartic endopeptidase activity, intramembrane cleaving"/>
    <property type="evidence" value="ECO:0007669"/>
    <property type="project" value="InterPro"/>
</dbReference>
<dbReference type="GO" id="GO:0098554">
    <property type="term" value="C:cytoplasmic side of endoplasmic reticulum membrane"/>
    <property type="evidence" value="ECO:0007669"/>
    <property type="project" value="TreeGrafter"/>
</dbReference>
<keyword evidence="6 8" id="KW-1133">Transmembrane helix</keyword>
<evidence type="ECO:0008006" key="10">
    <source>
        <dbReference type="Google" id="ProtNLM"/>
    </source>
</evidence>
<dbReference type="SMART" id="SM00730">
    <property type="entry name" value="PSN"/>
    <property type="match status" value="1"/>
</dbReference>
<protein>
    <recommendedName>
        <fullName evidence="10">Signal peptide peptidase</fullName>
    </recommendedName>
</protein>
<evidence type="ECO:0000256" key="7">
    <source>
        <dbReference type="ARBA" id="ARBA00023136"/>
    </source>
</evidence>
<evidence type="ECO:0000256" key="1">
    <source>
        <dbReference type="ARBA" id="ARBA00004477"/>
    </source>
</evidence>
<evidence type="ECO:0000313" key="9">
    <source>
        <dbReference type="EMBL" id="CRZ09178.1"/>
    </source>
</evidence>
<reference evidence="9" key="1">
    <citation type="submission" date="2015-04" db="EMBL/GenBank/DDBJ databases">
        <title>The genome sequence of the plant pathogenic Rhizarian Plasmodiophora brassicae reveals insights in its biotrophic life cycle and the origin of chitin synthesis.</title>
        <authorList>
            <person name="Schwelm A."/>
            <person name="Fogelqvist J."/>
            <person name="Knaust A."/>
            <person name="Julke S."/>
            <person name="Lilja T."/>
            <person name="Dhandapani V."/>
            <person name="Bonilla-Rosso G."/>
            <person name="Karlsson M."/>
            <person name="Shevchenko A."/>
            <person name="Choi S.R."/>
            <person name="Kim H.G."/>
            <person name="Park J.Y."/>
            <person name="Lim Y.P."/>
            <person name="Ludwig-Muller J."/>
            <person name="Dixelius C."/>
        </authorList>
    </citation>
    <scope>NUCLEOTIDE SEQUENCE</scope>
    <source>
        <tissue evidence="9">Potato root galls</tissue>
    </source>
</reference>
<feature type="transmembrane region" description="Helical" evidence="8">
    <location>
        <begin position="21"/>
        <end position="42"/>
    </location>
</feature>
<dbReference type="PANTHER" id="PTHR12174">
    <property type="entry name" value="SIGNAL PEPTIDE PEPTIDASE"/>
    <property type="match status" value="1"/>
</dbReference>
<dbReference type="GO" id="GO:0098553">
    <property type="term" value="C:lumenal side of endoplasmic reticulum membrane"/>
    <property type="evidence" value="ECO:0007669"/>
    <property type="project" value="TreeGrafter"/>
</dbReference>
<organism evidence="9">
    <name type="scientific">Spongospora subterranea</name>
    <dbReference type="NCBI Taxonomy" id="70186"/>
    <lineage>
        <taxon>Eukaryota</taxon>
        <taxon>Sar</taxon>
        <taxon>Rhizaria</taxon>
        <taxon>Endomyxa</taxon>
        <taxon>Phytomyxea</taxon>
        <taxon>Plasmodiophorida</taxon>
        <taxon>Plasmodiophoridae</taxon>
        <taxon>Spongospora</taxon>
    </lineage>
</organism>
<evidence type="ECO:0000256" key="2">
    <source>
        <dbReference type="ARBA" id="ARBA00006859"/>
    </source>
</evidence>
<proteinExistence type="inferred from homology"/>
<dbReference type="GO" id="GO:0006465">
    <property type="term" value="P:signal peptide processing"/>
    <property type="evidence" value="ECO:0007669"/>
    <property type="project" value="TreeGrafter"/>
</dbReference>
<feature type="transmembrane region" description="Helical" evidence="8">
    <location>
        <begin position="272"/>
        <end position="290"/>
    </location>
</feature>
<keyword evidence="4" id="KW-0378">Hydrolase</keyword>
<dbReference type="InterPro" id="IPR006639">
    <property type="entry name" value="Preselin/SPP"/>
</dbReference>
<feature type="transmembrane region" description="Helical" evidence="8">
    <location>
        <begin position="310"/>
        <end position="332"/>
    </location>
</feature>